<dbReference type="Proteomes" id="UP000078542">
    <property type="component" value="Unassembled WGS sequence"/>
</dbReference>
<sequence>MKTRARQNVRKGPRGALPAYIGDGDSKTFQGILNLNPYGEEFPVTKSECIGHIEKRMGTRLRNVKKDKKLGGRGKLTDVLIKKITRYYGLVIRRNVNSVKDIKTAIQATFDHLTSTDTKPKHQNCPAGADSWCKWRKAEAIGKAASYKHPSPLHPDVEKHILPIFNDLSKDELLIRCLGGYTQNANESFNSIVWRLAPKHLHSGAKIVNIAAFISASIFNEGYNAILMMMNELQIVIGQQANNFANSYDEKRVTRQDRRSMQSSKNARTARRMEQMAQNEFYEEAEGLLYAPGIAD</sequence>
<keyword evidence="4" id="KW-1185">Reference proteome</keyword>
<dbReference type="InterPro" id="IPR049012">
    <property type="entry name" value="Mutator_transp_dom"/>
</dbReference>
<protein>
    <recommendedName>
        <fullName evidence="2">Mutator-like transposase domain-containing protein</fullName>
    </recommendedName>
</protein>
<feature type="domain" description="Mutator-like transposase" evidence="2">
    <location>
        <begin position="19"/>
        <end position="133"/>
    </location>
</feature>
<feature type="compositionally biased region" description="Basic and acidic residues" evidence="1">
    <location>
        <begin position="251"/>
        <end position="260"/>
    </location>
</feature>
<feature type="region of interest" description="Disordered" evidence="1">
    <location>
        <begin position="251"/>
        <end position="273"/>
    </location>
</feature>
<reference evidence="3 4" key="1">
    <citation type="submission" date="2016-03" db="EMBL/GenBank/DDBJ databases">
        <title>Cyphomyrmex costatus WGS genome.</title>
        <authorList>
            <person name="Nygaard S."/>
            <person name="Hu H."/>
            <person name="Boomsma J."/>
            <person name="Zhang G."/>
        </authorList>
    </citation>
    <scope>NUCLEOTIDE SEQUENCE [LARGE SCALE GENOMIC DNA]</scope>
    <source>
        <strain evidence="3">MS0001</strain>
        <tissue evidence="3">Whole body</tissue>
    </source>
</reference>
<proteinExistence type="predicted"/>
<evidence type="ECO:0000313" key="3">
    <source>
        <dbReference type="EMBL" id="KYN00045.1"/>
    </source>
</evidence>
<dbReference type="Pfam" id="PF20700">
    <property type="entry name" value="Mutator"/>
    <property type="match status" value="1"/>
</dbReference>
<organism evidence="3 4">
    <name type="scientific">Cyphomyrmex costatus</name>
    <dbReference type="NCBI Taxonomy" id="456900"/>
    <lineage>
        <taxon>Eukaryota</taxon>
        <taxon>Metazoa</taxon>
        <taxon>Ecdysozoa</taxon>
        <taxon>Arthropoda</taxon>
        <taxon>Hexapoda</taxon>
        <taxon>Insecta</taxon>
        <taxon>Pterygota</taxon>
        <taxon>Neoptera</taxon>
        <taxon>Endopterygota</taxon>
        <taxon>Hymenoptera</taxon>
        <taxon>Apocrita</taxon>
        <taxon>Aculeata</taxon>
        <taxon>Formicoidea</taxon>
        <taxon>Formicidae</taxon>
        <taxon>Myrmicinae</taxon>
        <taxon>Cyphomyrmex</taxon>
    </lineage>
</organism>
<dbReference type="EMBL" id="KQ977760">
    <property type="protein sequence ID" value="KYN00045.1"/>
    <property type="molecule type" value="Genomic_DNA"/>
</dbReference>
<evidence type="ECO:0000256" key="1">
    <source>
        <dbReference type="SAM" id="MobiDB-lite"/>
    </source>
</evidence>
<gene>
    <name evidence="3" type="ORF">ALC62_09190</name>
</gene>
<dbReference type="AlphaFoldDB" id="A0A151IFV7"/>
<evidence type="ECO:0000259" key="2">
    <source>
        <dbReference type="Pfam" id="PF20700"/>
    </source>
</evidence>
<evidence type="ECO:0000313" key="4">
    <source>
        <dbReference type="Proteomes" id="UP000078542"/>
    </source>
</evidence>
<accession>A0A151IFV7</accession>
<name>A0A151IFV7_9HYME</name>